<name>A0A653CKP9_CALMS</name>
<accession>A0A653CKP9</accession>
<dbReference type="Proteomes" id="UP000410492">
    <property type="component" value="Unassembled WGS sequence"/>
</dbReference>
<dbReference type="EMBL" id="CAACVG010008107">
    <property type="protein sequence ID" value="VEN48474.1"/>
    <property type="molecule type" value="Genomic_DNA"/>
</dbReference>
<reference evidence="1 2" key="1">
    <citation type="submission" date="2019-01" db="EMBL/GenBank/DDBJ databases">
        <authorList>
            <person name="Sayadi A."/>
        </authorList>
    </citation>
    <scope>NUCLEOTIDE SEQUENCE [LARGE SCALE GENOMIC DNA]</scope>
</reference>
<protein>
    <submittedName>
        <fullName evidence="1">Uncharacterized protein</fullName>
    </submittedName>
</protein>
<gene>
    <name evidence="1" type="ORF">CALMAC_LOCUS9917</name>
</gene>
<sequence>MARRIYAGTNYLNSTKPKYVVIAHKLMREVTLGEKKSRCYCHIYLSLFICQ</sequence>
<keyword evidence="2" id="KW-1185">Reference proteome</keyword>
<evidence type="ECO:0000313" key="2">
    <source>
        <dbReference type="Proteomes" id="UP000410492"/>
    </source>
</evidence>
<evidence type="ECO:0000313" key="1">
    <source>
        <dbReference type="EMBL" id="VEN48474.1"/>
    </source>
</evidence>
<dbReference type="AlphaFoldDB" id="A0A653CKP9"/>
<organism evidence="1 2">
    <name type="scientific">Callosobruchus maculatus</name>
    <name type="common">Southern cowpea weevil</name>
    <name type="synonym">Pulse bruchid</name>
    <dbReference type="NCBI Taxonomy" id="64391"/>
    <lineage>
        <taxon>Eukaryota</taxon>
        <taxon>Metazoa</taxon>
        <taxon>Ecdysozoa</taxon>
        <taxon>Arthropoda</taxon>
        <taxon>Hexapoda</taxon>
        <taxon>Insecta</taxon>
        <taxon>Pterygota</taxon>
        <taxon>Neoptera</taxon>
        <taxon>Endopterygota</taxon>
        <taxon>Coleoptera</taxon>
        <taxon>Polyphaga</taxon>
        <taxon>Cucujiformia</taxon>
        <taxon>Chrysomeloidea</taxon>
        <taxon>Chrysomelidae</taxon>
        <taxon>Bruchinae</taxon>
        <taxon>Bruchini</taxon>
        <taxon>Callosobruchus</taxon>
    </lineage>
</organism>
<proteinExistence type="predicted"/>